<dbReference type="AlphaFoldDB" id="A0A6A4S285"/>
<dbReference type="Proteomes" id="UP000438429">
    <property type="component" value="Unassembled WGS sequence"/>
</dbReference>
<reference evidence="1 2" key="1">
    <citation type="submission" date="2019-06" db="EMBL/GenBank/DDBJ databases">
        <title>Draft genomes of female and male turbot (Scophthalmus maximus).</title>
        <authorList>
            <person name="Xu H."/>
            <person name="Xu X.-W."/>
            <person name="Shao C."/>
            <person name="Chen S."/>
        </authorList>
    </citation>
    <scope>NUCLEOTIDE SEQUENCE [LARGE SCALE GENOMIC DNA]</scope>
    <source>
        <strain evidence="1">Ysfricsl-2016a</strain>
        <tissue evidence="1">Blood</tissue>
    </source>
</reference>
<gene>
    <name evidence="1" type="ORF">F2P81_023446</name>
</gene>
<proteinExistence type="predicted"/>
<name>A0A6A4S285_SCOMX</name>
<sequence>MCCSPLLVCQHHKAPIISHLKFDSSLGRGSFLQSSCEELTLDSGVDFVVVMGLNTCIMFGFSCNIEDTDTVKVNFCIAADSELC</sequence>
<accession>A0A6A4S285</accession>
<organism evidence="1 2">
    <name type="scientific">Scophthalmus maximus</name>
    <name type="common">Turbot</name>
    <name type="synonym">Psetta maxima</name>
    <dbReference type="NCBI Taxonomy" id="52904"/>
    <lineage>
        <taxon>Eukaryota</taxon>
        <taxon>Metazoa</taxon>
        <taxon>Chordata</taxon>
        <taxon>Craniata</taxon>
        <taxon>Vertebrata</taxon>
        <taxon>Euteleostomi</taxon>
        <taxon>Actinopterygii</taxon>
        <taxon>Neopterygii</taxon>
        <taxon>Teleostei</taxon>
        <taxon>Neoteleostei</taxon>
        <taxon>Acanthomorphata</taxon>
        <taxon>Carangaria</taxon>
        <taxon>Pleuronectiformes</taxon>
        <taxon>Pleuronectoidei</taxon>
        <taxon>Scophthalmidae</taxon>
        <taxon>Scophthalmus</taxon>
    </lineage>
</organism>
<evidence type="ECO:0000313" key="2">
    <source>
        <dbReference type="Proteomes" id="UP000438429"/>
    </source>
</evidence>
<dbReference type="EMBL" id="VEVO01000021">
    <property type="protein sequence ID" value="KAF0024644.1"/>
    <property type="molecule type" value="Genomic_DNA"/>
</dbReference>
<evidence type="ECO:0000313" key="1">
    <source>
        <dbReference type="EMBL" id="KAF0024644.1"/>
    </source>
</evidence>
<protein>
    <submittedName>
        <fullName evidence="1">Uncharacterized protein</fullName>
    </submittedName>
</protein>
<comment type="caution">
    <text evidence="1">The sequence shown here is derived from an EMBL/GenBank/DDBJ whole genome shotgun (WGS) entry which is preliminary data.</text>
</comment>